<accession>A0ACC0WA43</accession>
<reference evidence="1 2" key="1">
    <citation type="journal article" date="2022" name="bioRxiv">
        <title>The genome of the oomycete Peronosclerospora sorghi, a cosmopolitan pathogen of maize and sorghum, is inflated with dispersed pseudogenes.</title>
        <authorList>
            <person name="Fletcher K."/>
            <person name="Martin F."/>
            <person name="Isakeit T."/>
            <person name="Cavanaugh K."/>
            <person name="Magill C."/>
            <person name="Michelmore R."/>
        </authorList>
    </citation>
    <scope>NUCLEOTIDE SEQUENCE [LARGE SCALE GENOMIC DNA]</scope>
    <source>
        <strain evidence="1">P6</strain>
    </source>
</reference>
<dbReference type="Proteomes" id="UP001163321">
    <property type="component" value="Chromosome 3"/>
</dbReference>
<dbReference type="EMBL" id="CM047582">
    <property type="protein sequence ID" value="KAI9914990.1"/>
    <property type="molecule type" value="Genomic_DNA"/>
</dbReference>
<proteinExistence type="predicted"/>
<evidence type="ECO:0000313" key="1">
    <source>
        <dbReference type="EMBL" id="KAI9914990.1"/>
    </source>
</evidence>
<evidence type="ECO:0000313" key="2">
    <source>
        <dbReference type="Proteomes" id="UP001163321"/>
    </source>
</evidence>
<name>A0ACC0WA43_9STRA</name>
<keyword evidence="2" id="KW-1185">Reference proteome</keyword>
<protein>
    <submittedName>
        <fullName evidence="1">Uncharacterized protein</fullName>
    </submittedName>
</protein>
<gene>
    <name evidence="1" type="ORF">PsorP6_008601</name>
</gene>
<organism evidence="1 2">
    <name type="scientific">Peronosclerospora sorghi</name>
    <dbReference type="NCBI Taxonomy" id="230839"/>
    <lineage>
        <taxon>Eukaryota</taxon>
        <taxon>Sar</taxon>
        <taxon>Stramenopiles</taxon>
        <taxon>Oomycota</taxon>
        <taxon>Peronosporomycetes</taxon>
        <taxon>Peronosporales</taxon>
        <taxon>Peronosporaceae</taxon>
        <taxon>Peronosclerospora</taxon>
    </lineage>
</organism>
<comment type="caution">
    <text evidence="1">The sequence shown here is derived from an EMBL/GenBank/DDBJ whole genome shotgun (WGS) entry which is preliminary data.</text>
</comment>
<sequence length="322" mass="37067">MVATIPENRDDSSRDDDSDIGEPDPKQLRLTDGYEIALAVMKIPRTYKEPWRHLKPRNGNKQNHTWDTIHRLDGKRLILNKWGFDVKRDVDGNIVRYKARHVFQGFHQVYGADYWETYSPVSSSNSVRAFLALCFQRGYSIRQLDVDTAFLNGLLDEICSCVHRKGFDFLMLRRGIYGLKQSSTVWHKTILSVLNSMGFHACVSDPCVFVRHEGDFPVYWVLYVDDLLISFQYNAIADGIRNALAKHFTLKDLGDSRYILGIEMDYDCEAGTLHLCQSQFIQRLIEKLGQESAYPANNPNVYDQKLDELMMKKDLIAIGSLN</sequence>